<evidence type="ECO:0000256" key="1">
    <source>
        <dbReference type="SAM" id="MobiDB-lite"/>
    </source>
</evidence>
<feature type="region of interest" description="Disordered" evidence="1">
    <location>
        <begin position="102"/>
        <end position="136"/>
    </location>
</feature>
<evidence type="ECO:0000313" key="3">
    <source>
        <dbReference type="EMBL" id="MFL9923768.1"/>
    </source>
</evidence>
<dbReference type="Pfam" id="PF06476">
    <property type="entry name" value="DUF1090"/>
    <property type="match status" value="1"/>
</dbReference>
<accession>A0ABW9A517</accession>
<proteinExistence type="predicted"/>
<keyword evidence="2" id="KW-0732">Signal</keyword>
<feature type="chain" id="PRO_5045105967" evidence="2">
    <location>
        <begin position="29"/>
        <end position="136"/>
    </location>
</feature>
<feature type="signal peptide" evidence="2">
    <location>
        <begin position="1"/>
        <end position="28"/>
    </location>
</feature>
<organism evidence="3 4">
    <name type="scientific">Herbaspirillum lusitanum</name>
    <dbReference type="NCBI Taxonomy" id="213312"/>
    <lineage>
        <taxon>Bacteria</taxon>
        <taxon>Pseudomonadati</taxon>
        <taxon>Pseudomonadota</taxon>
        <taxon>Betaproteobacteria</taxon>
        <taxon>Burkholderiales</taxon>
        <taxon>Oxalobacteraceae</taxon>
        <taxon>Herbaspirillum</taxon>
    </lineage>
</organism>
<sequence length="136" mass="14799">MTRTSLRRLAASLPFLLSIAATGSPAFAADPAPLAGCAAKRQDVQTQLDYARAHKNKAQEAKLNIALKQIEENCTDEGLRREREADVSKKEKKVAERKAELEEAKAAGKNAKVGKLQKKLQSAEDELAKAQSQLSK</sequence>
<reference evidence="3 4" key="1">
    <citation type="journal article" date="2024" name="Chem. Sci.">
        <title>Discovery of megapolipeptins by genome mining of a Burkholderiales bacteria collection.</title>
        <authorList>
            <person name="Paulo B.S."/>
            <person name="Recchia M.J.J."/>
            <person name="Lee S."/>
            <person name="Fergusson C.H."/>
            <person name="Romanowski S.B."/>
            <person name="Hernandez A."/>
            <person name="Krull N."/>
            <person name="Liu D.Y."/>
            <person name="Cavanagh H."/>
            <person name="Bos A."/>
            <person name="Gray C.A."/>
            <person name="Murphy B.T."/>
            <person name="Linington R.G."/>
            <person name="Eustaquio A.S."/>
        </authorList>
    </citation>
    <scope>NUCLEOTIDE SEQUENCE [LARGE SCALE GENOMIC DNA]</scope>
    <source>
        <strain evidence="3 4">RL21-008-BIB-A</strain>
    </source>
</reference>
<dbReference type="Proteomes" id="UP001629246">
    <property type="component" value="Unassembled WGS sequence"/>
</dbReference>
<gene>
    <name evidence="3" type="ORF">PQR62_05820</name>
</gene>
<name>A0ABW9A517_9BURK</name>
<comment type="caution">
    <text evidence="3">The sequence shown here is derived from an EMBL/GenBank/DDBJ whole genome shotgun (WGS) entry which is preliminary data.</text>
</comment>
<dbReference type="RefSeq" id="WP_408155702.1">
    <property type="nucleotide sequence ID" value="NZ_JAQQFM010000002.1"/>
</dbReference>
<evidence type="ECO:0000313" key="4">
    <source>
        <dbReference type="Proteomes" id="UP001629246"/>
    </source>
</evidence>
<keyword evidence="4" id="KW-1185">Reference proteome</keyword>
<protein>
    <submittedName>
        <fullName evidence="3">DUF1090 domain-containing protein</fullName>
    </submittedName>
</protein>
<dbReference type="EMBL" id="JAQQFM010000002">
    <property type="protein sequence ID" value="MFL9923768.1"/>
    <property type="molecule type" value="Genomic_DNA"/>
</dbReference>
<dbReference type="InterPro" id="IPR009468">
    <property type="entry name" value="DUF1090"/>
</dbReference>
<evidence type="ECO:0000256" key="2">
    <source>
        <dbReference type="SAM" id="SignalP"/>
    </source>
</evidence>